<dbReference type="Proteomes" id="UP000265703">
    <property type="component" value="Unassembled WGS sequence"/>
</dbReference>
<name>A0A397TI64_9GLOM</name>
<evidence type="ECO:0000313" key="2">
    <source>
        <dbReference type="EMBL" id="RIA97933.1"/>
    </source>
</evidence>
<comment type="caution">
    <text evidence="2">The sequence shown here is derived from an EMBL/GenBank/DDBJ whole genome shotgun (WGS) entry which is preliminary data.</text>
</comment>
<accession>A0A397TI64</accession>
<dbReference type="EMBL" id="QKYT01000023">
    <property type="protein sequence ID" value="RIA97933.1"/>
    <property type="molecule type" value="Genomic_DNA"/>
</dbReference>
<dbReference type="AlphaFoldDB" id="A0A397TI64"/>
<reference evidence="2 3" key="1">
    <citation type="submission" date="2018-06" db="EMBL/GenBank/DDBJ databases">
        <title>Comparative genomics reveals the genomic features of Rhizophagus irregularis, R. cerebriforme, R. diaphanum and Gigaspora rosea, and their symbiotic lifestyle signature.</title>
        <authorList>
            <person name="Morin E."/>
            <person name="San Clemente H."/>
            <person name="Chen E.C.H."/>
            <person name="De La Providencia I."/>
            <person name="Hainaut M."/>
            <person name="Kuo A."/>
            <person name="Kohler A."/>
            <person name="Murat C."/>
            <person name="Tang N."/>
            <person name="Roy S."/>
            <person name="Loubradou J."/>
            <person name="Henrissat B."/>
            <person name="Grigoriev I.V."/>
            <person name="Corradi N."/>
            <person name="Roux C."/>
            <person name="Martin F.M."/>
        </authorList>
    </citation>
    <scope>NUCLEOTIDE SEQUENCE [LARGE SCALE GENOMIC DNA]</scope>
    <source>
        <strain evidence="2 3">DAOM 227022</strain>
    </source>
</reference>
<sequence length="181" mass="21295">MKSKYKIIGDKSSEQIDYAIKYISFILIISVNEVNPSKLKLLRQYIKELKAENAEISNFRRKILEFDAERVDLRRKISEFDAEIAELKHKIAEALRANEEYNKRRDAENAKLKARIKELEKKNTKENAKLRDRIMKNTLKKVDEIRKTVNHVNDPDKSMVDLNIVTEFVQDLLEELLSSDD</sequence>
<feature type="coiled-coil region" evidence="1">
    <location>
        <begin position="42"/>
        <end position="129"/>
    </location>
</feature>
<gene>
    <name evidence="2" type="ORF">C1645_732058</name>
</gene>
<evidence type="ECO:0000256" key="1">
    <source>
        <dbReference type="SAM" id="Coils"/>
    </source>
</evidence>
<keyword evidence="3" id="KW-1185">Reference proteome</keyword>
<protein>
    <submittedName>
        <fullName evidence="2">Uncharacterized protein</fullName>
    </submittedName>
</protein>
<evidence type="ECO:0000313" key="3">
    <source>
        <dbReference type="Proteomes" id="UP000265703"/>
    </source>
</evidence>
<dbReference type="Gene3D" id="1.10.287.1490">
    <property type="match status" value="1"/>
</dbReference>
<organism evidence="2 3">
    <name type="scientific">Glomus cerebriforme</name>
    <dbReference type="NCBI Taxonomy" id="658196"/>
    <lineage>
        <taxon>Eukaryota</taxon>
        <taxon>Fungi</taxon>
        <taxon>Fungi incertae sedis</taxon>
        <taxon>Mucoromycota</taxon>
        <taxon>Glomeromycotina</taxon>
        <taxon>Glomeromycetes</taxon>
        <taxon>Glomerales</taxon>
        <taxon>Glomeraceae</taxon>
        <taxon>Glomus</taxon>
    </lineage>
</organism>
<proteinExistence type="predicted"/>
<keyword evidence="1" id="KW-0175">Coiled coil</keyword>